<evidence type="ECO:0000313" key="3">
    <source>
        <dbReference type="Proteomes" id="UP000004750"/>
    </source>
</evidence>
<gene>
    <name evidence="2" type="ORF">HMPREF9080_01162</name>
</gene>
<organism evidence="2 3">
    <name type="scientific">Cardiobacterium valvarum F0432</name>
    <dbReference type="NCBI Taxonomy" id="797473"/>
    <lineage>
        <taxon>Bacteria</taxon>
        <taxon>Pseudomonadati</taxon>
        <taxon>Pseudomonadota</taxon>
        <taxon>Gammaproteobacteria</taxon>
        <taxon>Cardiobacteriales</taxon>
        <taxon>Cardiobacteriaceae</taxon>
        <taxon>Cardiobacterium</taxon>
    </lineage>
</organism>
<feature type="non-terminal residue" evidence="2">
    <location>
        <position position="1"/>
    </location>
</feature>
<dbReference type="EMBL" id="AGCM01000067">
    <property type="protein sequence ID" value="EHM54570.1"/>
    <property type="molecule type" value="Genomic_DNA"/>
</dbReference>
<feature type="region of interest" description="Disordered" evidence="1">
    <location>
        <begin position="22"/>
        <end position="70"/>
    </location>
</feature>
<comment type="caution">
    <text evidence="2">The sequence shown here is derived from an EMBL/GenBank/DDBJ whole genome shotgun (WGS) entry which is preliminary data.</text>
</comment>
<name>G9ZEH7_9GAMM</name>
<evidence type="ECO:0000256" key="1">
    <source>
        <dbReference type="SAM" id="MobiDB-lite"/>
    </source>
</evidence>
<feature type="compositionally biased region" description="Basic residues" evidence="1">
    <location>
        <begin position="59"/>
        <end position="70"/>
    </location>
</feature>
<reference evidence="2 3" key="1">
    <citation type="submission" date="2011-08" db="EMBL/GenBank/DDBJ databases">
        <authorList>
            <person name="Weinstock G."/>
            <person name="Sodergren E."/>
            <person name="Clifton S."/>
            <person name="Fulton L."/>
            <person name="Fulton B."/>
            <person name="Courtney L."/>
            <person name="Fronick C."/>
            <person name="Harrison M."/>
            <person name="Strong C."/>
            <person name="Farmer C."/>
            <person name="Delahaunty K."/>
            <person name="Markovic C."/>
            <person name="Hall O."/>
            <person name="Minx P."/>
            <person name="Tomlinson C."/>
            <person name="Mitreva M."/>
            <person name="Hou S."/>
            <person name="Chen J."/>
            <person name="Wollam A."/>
            <person name="Pepin K.H."/>
            <person name="Johnson M."/>
            <person name="Bhonagiri V."/>
            <person name="Zhang X."/>
            <person name="Suruliraj S."/>
            <person name="Warren W."/>
            <person name="Chinwalla A."/>
            <person name="Mardis E.R."/>
            <person name="Wilson R.K."/>
        </authorList>
    </citation>
    <scope>NUCLEOTIDE SEQUENCE [LARGE SCALE GENOMIC DNA]</scope>
    <source>
        <strain evidence="2 3">F0432</strain>
    </source>
</reference>
<dbReference type="AlphaFoldDB" id="G9ZEH7"/>
<dbReference type="HOGENOM" id="CLU_2763620_0_0_6"/>
<evidence type="ECO:0000313" key="2">
    <source>
        <dbReference type="EMBL" id="EHM54570.1"/>
    </source>
</evidence>
<proteinExistence type="predicted"/>
<sequence length="70" mass="7325">LHQAASLLASPDGVIAGVAKRRKHWGPPSDGNTGFARQRNIPSPVYGGRCPEAEGGNKATKRRNHAPQGG</sequence>
<accession>G9ZEH7</accession>
<dbReference type="Proteomes" id="UP000004750">
    <property type="component" value="Unassembled WGS sequence"/>
</dbReference>
<protein>
    <submittedName>
        <fullName evidence="2">Uncharacterized protein</fullName>
    </submittedName>
</protein>